<dbReference type="InterPro" id="IPR013216">
    <property type="entry name" value="Methyltransf_11"/>
</dbReference>
<evidence type="ECO:0000313" key="3">
    <source>
        <dbReference type="EMBL" id="AHZ21147.1"/>
    </source>
</evidence>
<dbReference type="SUPFAM" id="SSF53335">
    <property type="entry name" value="S-adenosyl-L-methionine-dependent methyltransferases"/>
    <property type="match status" value="1"/>
</dbReference>
<dbReference type="HOGENOM" id="CLU_037990_10_0_2"/>
<dbReference type="EMBL" id="CP007551">
    <property type="protein sequence ID" value="AHZ21147.1"/>
    <property type="molecule type" value="Genomic_DNA"/>
</dbReference>
<reference evidence="2 6" key="2">
    <citation type="journal article" date="2012" name="J. Bacteriol.">
        <title>Complete genome sequence of the metabolically versatile halophilic archaeon Haloferax mediterranei, a poly(3-hydroxybutyrate-co-3-hydroxyvalerate) producer.</title>
        <authorList>
            <person name="Han J."/>
            <person name="Zhang F."/>
            <person name="Hou J."/>
            <person name="Liu X."/>
            <person name="Li M."/>
            <person name="Liu H."/>
            <person name="Cai L."/>
            <person name="Zhang B."/>
            <person name="Chen Y."/>
            <person name="Zhou J."/>
            <person name="Hu S."/>
            <person name="Xiang H."/>
        </authorList>
    </citation>
    <scope>NUCLEOTIDE SEQUENCE [LARGE SCALE GENOMIC DNA]</scope>
    <source>
        <strain evidence="6">ATCC 33500 / DSM 1411 / JCM 8866 / NBRC 14739 / NCIMB 2177 / R-4</strain>
        <strain evidence="2">CGMCC 1.2087</strain>
    </source>
</reference>
<dbReference type="PATRIC" id="fig|523841.21.peg.293"/>
<evidence type="ECO:0000313" key="6">
    <source>
        <dbReference type="Proteomes" id="UP000006469"/>
    </source>
</evidence>
<dbReference type="RefSeq" id="WP_004056512.1">
    <property type="nucleotide sequence ID" value="NC_017941.2"/>
</dbReference>
<name>I3R5K2_HALMT</name>
<keyword evidence="2" id="KW-0489">Methyltransferase</keyword>
<dbReference type="Proteomes" id="UP000299011">
    <property type="component" value="Chromosome"/>
</dbReference>
<keyword evidence="3" id="KW-0808">Transferase</keyword>
<evidence type="ECO:0000313" key="5">
    <source>
        <dbReference type="EMBL" id="QCQ75969.1"/>
    </source>
</evidence>
<reference evidence="2" key="5">
    <citation type="submission" date="2014-05" db="EMBL/GenBank/DDBJ databases">
        <authorList>
            <person name="Wang L."/>
            <person name="Yang H."/>
            <person name="Xiang H."/>
        </authorList>
    </citation>
    <scope>NUCLEOTIDE SEQUENCE</scope>
    <source>
        <strain evidence="2">CGMCC 1.2087</strain>
    </source>
</reference>
<dbReference type="CDD" id="cd02440">
    <property type="entry name" value="AdoMet_MTases"/>
    <property type="match status" value="1"/>
</dbReference>
<dbReference type="EMBL" id="CP039139">
    <property type="protein sequence ID" value="QCQ75969.1"/>
    <property type="molecule type" value="Genomic_DNA"/>
</dbReference>
<reference evidence="5 9" key="6">
    <citation type="submission" date="2019-04" db="EMBL/GenBank/DDBJ databases">
        <title>Methylomes of two halophilic Archaea, Haloarcula marismortui and Haloferax mediterranei.</title>
        <authorList>
            <person name="DasSarma S."/>
            <person name="DasSarma P."/>
            <person name="DasSarma S."/>
            <person name="Fomenkov A."/>
            <person name="Vincze T."/>
            <person name="Anton B.P."/>
            <person name="Roberts R.J."/>
        </authorList>
    </citation>
    <scope>NUCLEOTIDE SEQUENCE [LARGE SCALE GENOMIC DNA]</scope>
    <source>
        <strain evidence="5">ATCC 33500</strain>
        <strain evidence="9">ATCC 33500 / DSM 1411 / JCM 8866 / NBRC 14739 / NCIMB 2177 / R-4</strain>
    </source>
</reference>
<dbReference type="eggNOG" id="arCOG01792">
    <property type="taxonomic scope" value="Archaea"/>
</dbReference>
<dbReference type="Proteomes" id="UP000027075">
    <property type="component" value="Chromosome"/>
</dbReference>
<organism evidence="2 6">
    <name type="scientific">Haloferax mediterranei (strain ATCC 33500 / DSM 1411 / JCM 8866 / NBRC 14739 / NCIMB 2177 / R-4)</name>
    <name type="common">Halobacterium mediterranei</name>
    <dbReference type="NCBI Taxonomy" id="523841"/>
    <lineage>
        <taxon>Archaea</taxon>
        <taxon>Methanobacteriati</taxon>
        <taxon>Methanobacteriota</taxon>
        <taxon>Stenosarchaea group</taxon>
        <taxon>Halobacteria</taxon>
        <taxon>Halobacteriales</taxon>
        <taxon>Haloferacaceae</taxon>
        <taxon>Haloferax</taxon>
    </lineage>
</organism>
<sequence>MSDEKRHTAAHFGSAAESYFESEVHRLGTDRKTLAEWCRGATRALDIAAGAGHTAGAIAEAGVPTVIATDAAPEMVATAVREYPVSGVVADAERVPFVDDSFDVVACRVAAHHFPDPEAFVAEAARVLEPGGVLAFEDNVAPEDTALADFLNGIEVLRDPTHVELYPVSKWRDWFEAAGFEVEAVERATITLDFDAWTERTGVEPDDRAELERRFRESSAEAKALFEVEFDADSVISFDNPKALIRARKR</sequence>
<evidence type="ECO:0000259" key="1">
    <source>
        <dbReference type="Pfam" id="PF08241"/>
    </source>
</evidence>
<evidence type="ECO:0000313" key="9">
    <source>
        <dbReference type="Proteomes" id="UP000299011"/>
    </source>
</evidence>
<reference evidence="2" key="1">
    <citation type="journal article" date="2012" name="Appl. Environ. Microbiol.">
        <title>Identification of the haloarchaeal phasin (PhaP) that functions in polyhydroxyalkanoate accumulation and granule formation in Haloferax mediterranei.</title>
        <authorList>
            <person name="Cai S."/>
            <person name="Cai L."/>
            <person name="Liu H."/>
            <person name="Liu X."/>
            <person name="Han J."/>
            <person name="Zhou J."/>
            <person name="Xiang H."/>
        </authorList>
    </citation>
    <scope>NUCLEOTIDE SEQUENCE</scope>
    <source>
        <strain evidence="2">CGMCC 1.2087</strain>
    </source>
</reference>
<evidence type="ECO:0000313" key="8">
    <source>
        <dbReference type="Proteomes" id="UP000027075"/>
    </source>
</evidence>
<accession>I3R5K2</accession>
<dbReference type="PANTHER" id="PTHR43591">
    <property type="entry name" value="METHYLTRANSFERASE"/>
    <property type="match status" value="1"/>
</dbReference>
<dbReference type="Proteomes" id="UP000011603">
    <property type="component" value="Unassembled WGS sequence"/>
</dbReference>
<gene>
    <name evidence="2" type="primary">ycgJ</name>
    <name evidence="2" type="ordered locus">HFX_1808</name>
    <name evidence="3" type="ORF">BM92_00060</name>
    <name evidence="4" type="ORF">C439_01462</name>
    <name evidence="5" type="ORF">E6P09_12065</name>
</gene>
<dbReference type="Pfam" id="PF08241">
    <property type="entry name" value="Methyltransf_11"/>
    <property type="match status" value="1"/>
</dbReference>
<reference evidence="3 8" key="4">
    <citation type="submission" date="2014-04" db="EMBL/GenBank/DDBJ databases">
        <title>Transcriptional profiles of Haloferax mediterranei on the basis of nitrogen availability.</title>
        <authorList>
            <person name="Bautista V."/>
        </authorList>
    </citation>
    <scope>NUCLEOTIDE SEQUENCE [LARGE SCALE GENOMIC DNA]</scope>
    <source>
        <strain evidence="3">ATCC 33500</strain>
        <strain evidence="8">ATCC 33500 / DSM 1411 / JCM 8866 / NBRC 14739 / NCIMB 2177 / R-4</strain>
    </source>
</reference>
<keyword evidence="7" id="KW-1185">Reference proteome</keyword>
<dbReference type="InterPro" id="IPR029063">
    <property type="entry name" value="SAM-dependent_MTases_sf"/>
</dbReference>
<dbReference type="Gene3D" id="3.40.50.150">
    <property type="entry name" value="Vaccinia Virus protein VP39"/>
    <property type="match status" value="1"/>
</dbReference>
<dbReference type="GO" id="GO:0008757">
    <property type="term" value="F:S-adenosylmethionine-dependent methyltransferase activity"/>
    <property type="evidence" value="ECO:0007669"/>
    <property type="project" value="InterPro"/>
</dbReference>
<feature type="domain" description="Methyltransferase type 11" evidence="1">
    <location>
        <begin position="45"/>
        <end position="136"/>
    </location>
</feature>
<proteinExistence type="predicted"/>
<evidence type="ECO:0000313" key="2">
    <source>
        <dbReference type="EMBL" id="AFK19512.1"/>
    </source>
</evidence>
<keyword evidence="2" id="KW-0830">Ubiquinone</keyword>
<dbReference type="GO" id="GO:0032259">
    <property type="term" value="P:methylation"/>
    <property type="evidence" value="ECO:0007669"/>
    <property type="project" value="UniProtKB-KW"/>
</dbReference>
<reference evidence="4 7" key="3">
    <citation type="journal article" date="2014" name="PLoS Genet.">
        <title>Phylogenetically driven sequencing of extremely halophilic archaea reveals strategies for static and dynamic osmo-response.</title>
        <authorList>
            <person name="Becker E.A."/>
            <person name="Seitzer P.M."/>
            <person name="Tritt A."/>
            <person name="Larsen D."/>
            <person name="Krusor M."/>
            <person name="Yao A.I."/>
            <person name="Wu D."/>
            <person name="Madern D."/>
            <person name="Eisen J.A."/>
            <person name="Darling A.E."/>
            <person name="Facciotti M.T."/>
        </authorList>
    </citation>
    <scope>NUCLEOTIDE SEQUENCE [LARGE SCALE GENOMIC DNA]</scope>
    <source>
        <strain evidence="4">ATCC 33500</strain>
        <strain evidence="7">ATCC 33500 / DSM 1411 / JCM 8866 / NBRC 14739 / NCIMB 2177 / R-4</strain>
    </source>
</reference>
<evidence type="ECO:0000313" key="7">
    <source>
        <dbReference type="Proteomes" id="UP000011603"/>
    </source>
</evidence>
<dbReference type="OrthoDB" id="57427at2157"/>
<dbReference type="PaxDb" id="523841-HFX_1808"/>
<dbReference type="EMBL" id="CP001868">
    <property type="protein sequence ID" value="AFK19512.1"/>
    <property type="molecule type" value="Genomic_DNA"/>
</dbReference>
<dbReference type="KEGG" id="hme:HFX_1808"/>
<dbReference type="Proteomes" id="UP000006469">
    <property type="component" value="Chromosome"/>
</dbReference>
<dbReference type="GeneID" id="40157164"/>
<protein>
    <submittedName>
        <fullName evidence="5">SAM-dependent methyltransferase</fullName>
    </submittedName>
    <submittedName>
        <fullName evidence="3">Ubiquinone biosynthesis methyltransferase UbiE</fullName>
    </submittedName>
    <submittedName>
        <fullName evidence="2">Ubiquinone/menaquinone biosynthesis methyltransferase</fullName>
    </submittedName>
</protein>
<dbReference type="AlphaFoldDB" id="I3R5K2"/>
<dbReference type="STRING" id="523841.HFX_1808"/>
<dbReference type="EMBL" id="AOLO01000002">
    <property type="protein sequence ID" value="EMA04301.1"/>
    <property type="molecule type" value="Genomic_DNA"/>
</dbReference>
<evidence type="ECO:0000313" key="4">
    <source>
        <dbReference type="EMBL" id="EMA04301.1"/>
    </source>
</evidence>